<proteinExistence type="predicted"/>
<accession>A0A2T7P0W7</accession>
<dbReference type="EMBL" id="PZQS01000007">
    <property type="protein sequence ID" value="PVD27039.1"/>
    <property type="molecule type" value="Genomic_DNA"/>
</dbReference>
<evidence type="ECO:0000313" key="2">
    <source>
        <dbReference type="EMBL" id="PVD27039.1"/>
    </source>
</evidence>
<keyword evidence="3" id="KW-1185">Reference proteome</keyword>
<dbReference type="AlphaFoldDB" id="A0A2T7P0W7"/>
<protein>
    <submittedName>
        <fullName evidence="2">Uncharacterized protein</fullName>
    </submittedName>
</protein>
<dbReference type="Proteomes" id="UP000245119">
    <property type="component" value="Linkage Group LG7"/>
</dbReference>
<organism evidence="2 3">
    <name type="scientific">Pomacea canaliculata</name>
    <name type="common">Golden apple snail</name>
    <dbReference type="NCBI Taxonomy" id="400727"/>
    <lineage>
        <taxon>Eukaryota</taxon>
        <taxon>Metazoa</taxon>
        <taxon>Spiralia</taxon>
        <taxon>Lophotrochozoa</taxon>
        <taxon>Mollusca</taxon>
        <taxon>Gastropoda</taxon>
        <taxon>Caenogastropoda</taxon>
        <taxon>Architaenioglossa</taxon>
        <taxon>Ampullarioidea</taxon>
        <taxon>Ampullariidae</taxon>
        <taxon>Pomacea</taxon>
    </lineage>
</organism>
<comment type="caution">
    <text evidence="2">The sequence shown here is derived from an EMBL/GenBank/DDBJ whole genome shotgun (WGS) entry which is preliminary data.</text>
</comment>
<evidence type="ECO:0000313" key="3">
    <source>
        <dbReference type="Proteomes" id="UP000245119"/>
    </source>
</evidence>
<evidence type="ECO:0000256" key="1">
    <source>
        <dbReference type="SAM" id="MobiDB-lite"/>
    </source>
</evidence>
<feature type="region of interest" description="Disordered" evidence="1">
    <location>
        <begin position="204"/>
        <end position="232"/>
    </location>
</feature>
<feature type="compositionally biased region" description="Polar residues" evidence="1">
    <location>
        <begin position="212"/>
        <end position="223"/>
    </location>
</feature>
<gene>
    <name evidence="2" type="ORF">C0Q70_12189</name>
</gene>
<name>A0A2T7P0W7_POMCA</name>
<reference evidence="2 3" key="1">
    <citation type="submission" date="2018-04" db="EMBL/GenBank/DDBJ databases">
        <title>The genome of golden apple snail Pomacea canaliculata provides insight into stress tolerance and invasive adaptation.</title>
        <authorList>
            <person name="Liu C."/>
            <person name="Liu B."/>
            <person name="Ren Y."/>
            <person name="Zhang Y."/>
            <person name="Wang H."/>
            <person name="Li S."/>
            <person name="Jiang F."/>
            <person name="Yin L."/>
            <person name="Zhang G."/>
            <person name="Qian W."/>
            <person name="Fan W."/>
        </authorList>
    </citation>
    <scope>NUCLEOTIDE SEQUENCE [LARGE SCALE GENOMIC DNA]</scope>
    <source>
        <strain evidence="2">SZHN2017</strain>
        <tissue evidence="2">Muscle</tissue>
    </source>
</reference>
<feature type="region of interest" description="Disordered" evidence="1">
    <location>
        <begin position="103"/>
        <end position="127"/>
    </location>
</feature>
<sequence length="377" mass="40393">MHTRVTRKEEVASHFCCCQRLNRSQDYLSIQHCKCGSCSISMGLLVIRAVFWTVTLLPGLALQQTAVPGSVSTIPKDVPKMSSIPKNSLPGATQEAMSVADGVPPRVRKGQPSKGISASPQDPQAAIASPQTIPTTVAPPQLPQGTNPQPYTLQVMYQPIPLPQVVYQAPQYNPASLFAPPVVYYLPPPSMVVEPTVLSPANRNQGLAGHRNTVSTSGSSTLPKSPAEAQHLKQAVLPQKSETVPREHLHPQGRQIEVPLHLPLKGELLQPAAQQMARASGVAQYYEAHGCLDPPAVHALALTRGCTSSHAQRACEAIGHVGAEGMVHSPALSHLMSVMFPPVTSARLEACLSMTTIRQVTTQAMKSGRMGLARCRR</sequence>